<protein>
    <submittedName>
        <fullName evidence="2">DUF1801 domain-containing protein</fullName>
    </submittedName>
</protein>
<name>A0ABW7MRD1_9FLAO</name>
<evidence type="ECO:0000313" key="3">
    <source>
        <dbReference type="Proteomes" id="UP001610104"/>
    </source>
</evidence>
<dbReference type="EMBL" id="JBAWKC010000002">
    <property type="protein sequence ID" value="MFH6768373.1"/>
    <property type="molecule type" value="Genomic_DNA"/>
</dbReference>
<gene>
    <name evidence="2" type="ORF">V8G56_06480</name>
</gene>
<dbReference type="InterPro" id="IPR014922">
    <property type="entry name" value="YdhG-like"/>
</dbReference>
<reference evidence="2 3" key="1">
    <citation type="submission" date="2024-02" db="EMBL/GenBank/DDBJ databases">
        <title>A Gaetbulibacter species isolated from tidal flats and genomic insights of their niches.</title>
        <authorList>
            <person name="Ye Y."/>
        </authorList>
    </citation>
    <scope>NUCLEOTIDE SEQUENCE [LARGE SCALE GENOMIC DNA]</scope>
    <source>
        <strain evidence="2 3">KEM-8</strain>
    </source>
</reference>
<keyword evidence="3" id="KW-1185">Reference proteome</keyword>
<dbReference type="Pfam" id="PF08818">
    <property type="entry name" value="DUF1801"/>
    <property type="match status" value="1"/>
</dbReference>
<dbReference type="Proteomes" id="UP001610104">
    <property type="component" value="Unassembled WGS sequence"/>
</dbReference>
<evidence type="ECO:0000259" key="1">
    <source>
        <dbReference type="Pfam" id="PF08818"/>
    </source>
</evidence>
<proteinExistence type="predicted"/>
<comment type="caution">
    <text evidence="2">The sequence shown here is derived from an EMBL/GenBank/DDBJ whole genome shotgun (WGS) entry which is preliminary data.</text>
</comment>
<evidence type="ECO:0000313" key="2">
    <source>
        <dbReference type="EMBL" id="MFH6768373.1"/>
    </source>
</evidence>
<dbReference type="SUPFAM" id="SSF159888">
    <property type="entry name" value="YdhG-like"/>
    <property type="match status" value="1"/>
</dbReference>
<sequence length="151" mass="17784">MQYKAYSPEDYIKQLPEERQPTIRKLRETIKANLPKGFEEVMSYGMIGYVVPHSIYPAGYHCTPELPLPFLNIASQKNFVAVYHMGMYAKKELLDWFTLEFPKHSNRKLDMGKSCIRFKNMNDIPYKLLGELASRMTMDEWIGIYESQFKK</sequence>
<organism evidence="2 3">
    <name type="scientific">Gaetbulibacter aquiaggeris</name>
    <dbReference type="NCBI Taxonomy" id="1735373"/>
    <lineage>
        <taxon>Bacteria</taxon>
        <taxon>Pseudomonadati</taxon>
        <taxon>Bacteroidota</taxon>
        <taxon>Flavobacteriia</taxon>
        <taxon>Flavobacteriales</taxon>
        <taxon>Flavobacteriaceae</taxon>
        <taxon>Gaetbulibacter</taxon>
    </lineage>
</organism>
<dbReference type="Gene3D" id="3.90.1150.200">
    <property type="match status" value="1"/>
</dbReference>
<accession>A0ABW7MRD1</accession>
<dbReference type="RefSeq" id="WP_395437624.1">
    <property type="nucleotide sequence ID" value="NZ_JBAWKC010000002.1"/>
</dbReference>
<feature type="domain" description="YdhG-like" evidence="1">
    <location>
        <begin position="19"/>
        <end position="133"/>
    </location>
</feature>